<feature type="transmembrane region" description="Helical" evidence="1">
    <location>
        <begin position="203"/>
        <end position="224"/>
    </location>
</feature>
<feature type="transmembrane region" description="Helical" evidence="1">
    <location>
        <begin position="87"/>
        <end position="109"/>
    </location>
</feature>
<feature type="transmembrane region" description="Helical" evidence="1">
    <location>
        <begin position="254"/>
        <end position="273"/>
    </location>
</feature>
<accession>A0A6J6KZI1</accession>
<protein>
    <submittedName>
        <fullName evidence="2">Unannotated protein</fullName>
    </submittedName>
</protein>
<keyword evidence="1" id="KW-0472">Membrane</keyword>
<keyword evidence="1" id="KW-0812">Transmembrane</keyword>
<sequence length="281" mass="30223">MIALEGDFAYSFILGVLAAVNPCGFILLPTYLLYYLGTELHREKESPATTVRRGLTVGVAVSSGFVGLFIVVGIISRAFTTVIRDNAKYAALVIGIALVAMGIAMFRGWKPPISQPNVAMQKQRTWRNMFLFGIVYAVASIGCTIGLLVSVILGSVGRHGFVSGVISIALYGLGMGLLVTSLTVALAFARFGFVSNLKNSFPIFDKVSAIAVVLTGLYLTWYWFGAITNRASDGVIGRVERVQTDVAVFLQNTGAYVLAVVFLAVIATAIIVIRRSPQREI</sequence>
<dbReference type="AlphaFoldDB" id="A0A6J6KZI1"/>
<feature type="transmembrane region" description="Helical" evidence="1">
    <location>
        <begin position="12"/>
        <end position="34"/>
    </location>
</feature>
<name>A0A6J6KZI1_9ZZZZ</name>
<dbReference type="EMBL" id="CAEZWJ010000018">
    <property type="protein sequence ID" value="CAB4653449.1"/>
    <property type="molecule type" value="Genomic_DNA"/>
</dbReference>
<feature type="transmembrane region" description="Helical" evidence="1">
    <location>
        <begin position="130"/>
        <end position="156"/>
    </location>
</feature>
<dbReference type="PANTHER" id="PTHR31272:SF4">
    <property type="entry name" value="CYTOCHROME C-TYPE BIOGENESIS PROTEIN HI_1454-RELATED"/>
    <property type="match status" value="1"/>
</dbReference>
<reference evidence="2" key="1">
    <citation type="submission" date="2020-05" db="EMBL/GenBank/DDBJ databases">
        <authorList>
            <person name="Chiriac C."/>
            <person name="Salcher M."/>
            <person name="Ghai R."/>
            <person name="Kavagutti S V."/>
        </authorList>
    </citation>
    <scope>NUCLEOTIDE SEQUENCE</scope>
</reference>
<gene>
    <name evidence="2" type="ORF">UFOPK2214_00753</name>
</gene>
<proteinExistence type="predicted"/>
<organism evidence="2">
    <name type="scientific">freshwater metagenome</name>
    <dbReference type="NCBI Taxonomy" id="449393"/>
    <lineage>
        <taxon>unclassified sequences</taxon>
        <taxon>metagenomes</taxon>
        <taxon>ecological metagenomes</taxon>
    </lineage>
</organism>
<feature type="transmembrane region" description="Helical" evidence="1">
    <location>
        <begin position="55"/>
        <end position="75"/>
    </location>
</feature>
<dbReference type="InterPro" id="IPR051790">
    <property type="entry name" value="Cytochrome_c-biogenesis_DsbD"/>
</dbReference>
<dbReference type="PANTHER" id="PTHR31272">
    <property type="entry name" value="CYTOCHROME C-TYPE BIOGENESIS PROTEIN HI_1454-RELATED"/>
    <property type="match status" value="1"/>
</dbReference>
<keyword evidence="1" id="KW-1133">Transmembrane helix</keyword>
<evidence type="ECO:0000313" key="2">
    <source>
        <dbReference type="EMBL" id="CAB4653449.1"/>
    </source>
</evidence>
<feature type="transmembrane region" description="Helical" evidence="1">
    <location>
        <begin position="168"/>
        <end position="191"/>
    </location>
</feature>
<evidence type="ECO:0000256" key="1">
    <source>
        <dbReference type="SAM" id="Phobius"/>
    </source>
</evidence>